<evidence type="ECO:0000313" key="3">
    <source>
        <dbReference type="EMBL" id="XAO75620.1"/>
    </source>
</evidence>
<accession>A0AAU6WUA4</accession>
<feature type="chain" id="PRO_5043963717" evidence="2">
    <location>
        <begin position="19"/>
        <end position="44"/>
    </location>
</feature>
<protein>
    <submittedName>
        <fullName evidence="3">Uncharacterized protein</fullName>
    </submittedName>
</protein>
<dbReference type="EMBL" id="CP154834">
    <property type="protein sequence ID" value="XAO75620.1"/>
    <property type="molecule type" value="Genomic_DNA"/>
</dbReference>
<sequence length="44" mass="4868">MKKLLFAGALALSTFTFANTKEEAKPEAKHETTSAVKELTQEQK</sequence>
<name>A0AAU6WUA4_9FLAO</name>
<organism evidence="3 4">
    <name type="scientific">Chryseobacterium endophyticum</name>
    <dbReference type="NCBI Taxonomy" id="1854762"/>
    <lineage>
        <taxon>Bacteria</taxon>
        <taxon>Pseudomonadati</taxon>
        <taxon>Bacteroidota</taxon>
        <taxon>Flavobacteriia</taxon>
        <taxon>Flavobacteriales</taxon>
        <taxon>Weeksellaceae</taxon>
        <taxon>Chryseobacterium group</taxon>
        <taxon>Chryseobacterium</taxon>
    </lineage>
</organism>
<reference evidence="3 4" key="1">
    <citation type="submission" date="2024-04" db="EMBL/GenBank/DDBJ databases">
        <title>Genome sequencing and assembly of rice foliar adapted Chryseobacterium endophyticum OsEnb-ALM-A6.</title>
        <authorList>
            <person name="Kumar S."/>
            <person name="Javed M."/>
            <person name="Chouhan V."/>
            <person name="Charishma K."/>
            <person name="Patel A."/>
            <person name="Kumar M."/>
            <person name="Sahu K.P."/>
            <person name="Kumar A."/>
        </authorList>
    </citation>
    <scope>NUCLEOTIDE SEQUENCE [LARGE SCALE GENOMIC DNA]</scope>
    <source>
        <strain evidence="3 4">OsEnb-ALM-A6</strain>
    </source>
</reference>
<keyword evidence="2" id="KW-0732">Signal</keyword>
<feature type="signal peptide" evidence="2">
    <location>
        <begin position="1"/>
        <end position="18"/>
    </location>
</feature>
<evidence type="ECO:0000313" key="4">
    <source>
        <dbReference type="Proteomes" id="UP001463665"/>
    </source>
</evidence>
<proteinExistence type="predicted"/>
<feature type="compositionally biased region" description="Basic and acidic residues" evidence="1">
    <location>
        <begin position="21"/>
        <end position="32"/>
    </location>
</feature>
<evidence type="ECO:0000256" key="2">
    <source>
        <dbReference type="SAM" id="SignalP"/>
    </source>
</evidence>
<dbReference type="AlphaFoldDB" id="A0AAU6WUA4"/>
<dbReference type="Proteomes" id="UP001463665">
    <property type="component" value="Chromosome"/>
</dbReference>
<evidence type="ECO:0000256" key="1">
    <source>
        <dbReference type="SAM" id="MobiDB-lite"/>
    </source>
</evidence>
<dbReference type="RefSeq" id="WP_345767251.1">
    <property type="nucleotide sequence ID" value="NZ_CP154834.1"/>
</dbReference>
<feature type="region of interest" description="Disordered" evidence="1">
    <location>
        <begin position="21"/>
        <end position="44"/>
    </location>
</feature>
<gene>
    <name evidence="3" type="ORF">AAFP95_06935</name>
</gene>
<keyword evidence="4" id="KW-1185">Reference proteome</keyword>